<sequence>MTEDDARAAVVEAVRRLDALGLNRGSTGNASHRWDQGGQRGMLITPTGMGAELTADDLVHVADDGTVSGRWQPSSEWQFHRAAYRARPDVRAVLHTHAVHATALACLGRPLPPFHYMVAVAGGDDVPLVPYSTFGSEALSAGVANALAHRQACLLAHHGLVACGATMAQAMKVMVEVESLCQTYLLALAAGEPARLPPEEMDRVLDKFRHYGQHSRRVP</sequence>
<dbReference type="InterPro" id="IPR001303">
    <property type="entry name" value="Aldolase_II/adducin_N"/>
</dbReference>
<reference evidence="4 5" key="1">
    <citation type="submission" date="2019-01" db="EMBL/GenBank/DDBJ databases">
        <authorList>
            <person name="Chen W.-M."/>
        </authorList>
    </citation>
    <scope>NUCLEOTIDE SEQUENCE [LARGE SCALE GENOMIC DNA]</scope>
    <source>
        <strain evidence="4 5">ICH-3</strain>
    </source>
</reference>
<protein>
    <submittedName>
        <fullName evidence="4">Class II aldolase</fullName>
    </submittedName>
</protein>
<dbReference type="GO" id="GO:0016832">
    <property type="term" value="F:aldehyde-lyase activity"/>
    <property type="evidence" value="ECO:0007669"/>
    <property type="project" value="TreeGrafter"/>
</dbReference>
<accession>A0A3S2WXJ4</accession>
<dbReference type="Gene3D" id="3.40.225.10">
    <property type="entry name" value="Class II aldolase/adducin N-terminal domain"/>
    <property type="match status" value="1"/>
</dbReference>
<dbReference type="InterPro" id="IPR036409">
    <property type="entry name" value="Aldolase_II/adducin_N_sf"/>
</dbReference>
<gene>
    <name evidence="4" type="ORF">ENE75_21940</name>
</gene>
<dbReference type="Pfam" id="PF00596">
    <property type="entry name" value="Aldolase_II"/>
    <property type="match status" value="1"/>
</dbReference>
<dbReference type="PANTHER" id="PTHR22789:SF0">
    <property type="entry name" value="3-OXO-TETRONATE 4-PHOSPHATE DECARBOXYLASE-RELATED"/>
    <property type="match status" value="1"/>
</dbReference>
<evidence type="ECO:0000313" key="4">
    <source>
        <dbReference type="EMBL" id="RVT48362.1"/>
    </source>
</evidence>
<feature type="domain" description="Class II aldolase/adducin N-terminal" evidence="3">
    <location>
        <begin position="8"/>
        <end position="185"/>
    </location>
</feature>
<keyword evidence="2" id="KW-0456">Lyase</keyword>
<organism evidence="4 5">
    <name type="scientific">Rubrivivax albus</name>
    <dbReference type="NCBI Taxonomy" id="2499835"/>
    <lineage>
        <taxon>Bacteria</taxon>
        <taxon>Pseudomonadati</taxon>
        <taxon>Pseudomonadota</taxon>
        <taxon>Betaproteobacteria</taxon>
        <taxon>Burkholderiales</taxon>
        <taxon>Sphaerotilaceae</taxon>
        <taxon>Rubrivivax</taxon>
    </lineage>
</organism>
<dbReference type="GO" id="GO:0019323">
    <property type="term" value="P:pentose catabolic process"/>
    <property type="evidence" value="ECO:0007669"/>
    <property type="project" value="TreeGrafter"/>
</dbReference>
<evidence type="ECO:0000256" key="2">
    <source>
        <dbReference type="ARBA" id="ARBA00023239"/>
    </source>
</evidence>
<comment type="caution">
    <text evidence="4">The sequence shown here is derived from an EMBL/GenBank/DDBJ whole genome shotgun (WGS) entry which is preliminary data.</text>
</comment>
<dbReference type="GO" id="GO:0005829">
    <property type="term" value="C:cytosol"/>
    <property type="evidence" value="ECO:0007669"/>
    <property type="project" value="TreeGrafter"/>
</dbReference>
<dbReference type="AlphaFoldDB" id="A0A3S2WXJ4"/>
<evidence type="ECO:0000256" key="1">
    <source>
        <dbReference type="ARBA" id="ARBA00022723"/>
    </source>
</evidence>
<dbReference type="GO" id="GO:0046872">
    <property type="term" value="F:metal ion binding"/>
    <property type="evidence" value="ECO:0007669"/>
    <property type="project" value="UniProtKB-KW"/>
</dbReference>
<dbReference type="EMBL" id="SACT01000010">
    <property type="protein sequence ID" value="RVT48362.1"/>
    <property type="molecule type" value="Genomic_DNA"/>
</dbReference>
<dbReference type="PANTHER" id="PTHR22789">
    <property type="entry name" value="FUCULOSE PHOSPHATE ALDOLASE"/>
    <property type="match status" value="1"/>
</dbReference>
<proteinExistence type="predicted"/>
<dbReference type="SMART" id="SM01007">
    <property type="entry name" value="Aldolase_II"/>
    <property type="match status" value="1"/>
</dbReference>
<dbReference type="RefSeq" id="WP_128200722.1">
    <property type="nucleotide sequence ID" value="NZ_SACT01000010.1"/>
</dbReference>
<dbReference type="Proteomes" id="UP000288178">
    <property type="component" value="Unassembled WGS sequence"/>
</dbReference>
<dbReference type="OrthoDB" id="5500703at2"/>
<keyword evidence="5" id="KW-1185">Reference proteome</keyword>
<dbReference type="InterPro" id="IPR050197">
    <property type="entry name" value="Aldolase_class_II_sugar_metab"/>
</dbReference>
<name>A0A3S2WXJ4_9BURK</name>
<dbReference type="SUPFAM" id="SSF53639">
    <property type="entry name" value="AraD/HMP-PK domain-like"/>
    <property type="match status" value="1"/>
</dbReference>
<evidence type="ECO:0000259" key="3">
    <source>
        <dbReference type="SMART" id="SM01007"/>
    </source>
</evidence>
<keyword evidence="1" id="KW-0479">Metal-binding</keyword>
<evidence type="ECO:0000313" key="5">
    <source>
        <dbReference type="Proteomes" id="UP000288178"/>
    </source>
</evidence>